<name>A0AAV7UBT0_PLEWA</name>
<feature type="compositionally biased region" description="Pro residues" evidence="1">
    <location>
        <begin position="315"/>
        <end position="331"/>
    </location>
</feature>
<evidence type="ECO:0000256" key="1">
    <source>
        <dbReference type="SAM" id="MobiDB-lite"/>
    </source>
</evidence>
<feature type="compositionally biased region" description="Pro residues" evidence="1">
    <location>
        <begin position="256"/>
        <end position="265"/>
    </location>
</feature>
<protein>
    <submittedName>
        <fullName evidence="2">Uncharacterized protein</fullName>
    </submittedName>
</protein>
<feature type="compositionally biased region" description="Pro residues" evidence="1">
    <location>
        <begin position="236"/>
        <end position="245"/>
    </location>
</feature>
<evidence type="ECO:0000313" key="2">
    <source>
        <dbReference type="EMBL" id="KAJ1186395.1"/>
    </source>
</evidence>
<dbReference type="Proteomes" id="UP001066276">
    <property type="component" value="Chromosome 3_1"/>
</dbReference>
<dbReference type="EMBL" id="JANPWB010000005">
    <property type="protein sequence ID" value="KAJ1186395.1"/>
    <property type="molecule type" value="Genomic_DNA"/>
</dbReference>
<feature type="compositionally biased region" description="Basic and acidic residues" evidence="1">
    <location>
        <begin position="113"/>
        <end position="124"/>
    </location>
</feature>
<dbReference type="AlphaFoldDB" id="A0AAV7UBT0"/>
<evidence type="ECO:0000313" key="3">
    <source>
        <dbReference type="Proteomes" id="UP001066276"/>
    </source>
</evidence>
<feature type="region of interest" description="Disordered" evidence="1">
    <location>
        <begin position="168"/>
        <end position="278"/>
    </location>
</feature>
<reference evidence="2" key="1">
    <citation type="journal article" date="2022" name="bioRxiv">
        <title>Sequencing and chromosome-scale assembly of the giantPleurodeles waltlgenome.</title>
        <authorList>
            <person name="Brown T."/>
            <person name="Elewa A."/>
            <person name="Iarovenko S."/>
            <person name="Subramanian E."/>
            <person name="Araus A.J."/>
            <person name="Petzold A."/>
            <person name="Susuki M."/>
            <person name="Suzuki K.-i.T."/>
            <person name="Hayashi T."/>
            <person name="Toyoda A."/>
            <person name="Oliveira C."/>
            <person name="Osipova E."/>
            <person name="Leigh N.D."/>
            <person name="Simon A."/>
            <person name="Yun M.H."/>
        </authorList>
    </citation>
    <scope>NUCLEOTIDE SEQUENCE</scope>
    <source>
        <strain evidence="2">20211129_DDA</strain>
        <tissue evidence="2">Liver</tissue>
    </source>
</reference>
<feature type="region of interest" description="Disordered" evidence="1">
    <location>
        <begin position="295"/>
        <end position="353"/>
    </location>
</feature>
<keyword evidence="3" id="KW-1185">Reference proteome</keyword>
<accession>A0AAV7UBT0</accession>
<gene>
    <name evidence="2" type="ORF">NDU88_003176</name>
</gene>
<organism evidence="2 3">
    <name type="scientific">Pleurodeles waltl</name>
    <name type="common">Iberian ribbed newt</name>
    <dbReference type="NCBI Taxonomy" id="8319"/>
    <lineage>
        <taxon>Eukaryota</taxon>
        <taxon>Metazoa</taxon>
        <taxon>Chordata</taxon>
        <taxon>Craniata</taxon>
        <taxon>Vertebrata</taxon>
        <taxon>Euteleostomi</taxon>
        <taxon>Amphibia</taxon>
        <taxon>Batrachia</taxon>
        <taxon>Caudata</taxon>
        <taxon>Salamandroidea</taxon>
        <taxon>Salamandridae</taxon>
        <taxon>Pleurodelinae</taxon>
        <taxon>Pleurodeles</taxon>
    </lineage>
</organism>
<comment type="caution">
    <text evidence="2">The sequence shown here is derived from an EMBL/GenBank/DDBJ whole genome shotgun (WGS) entry which is preliminary data.</text>
</comment>
<feature type="compositionally biased region" description="Polar residues" evidence="1">
    <location>
        <begin position="190"/>
        <end position="205"/>
    </location>
</feature>
<feature type="region of interest" description="Disordered" evidence="1">
    <location>
        <begin position="394"/>
        <end position="414"/>
    </location>
</feature>
<feature type="compositionally biased region" description="Low complexity" evidence="1">
    <location>
        <begin position="226"/>
        <end position="235"/>
    </location>
</feature>
<sequence length="462" mass="50779">MTFRFPPHIFVNAGRNGETASKKTLTQKGNLRQQQDTILTTSLRLCPEFEIEKLNIDEYFGGEEFDEEVNVCLFTDRALQKEEWKKELQEVECLQKIITMVLEGWMRREKGVGDRKELGKERTSKCVSGPRAPPQVKRPCGLPPGHPVTSASLCSVTLSLMALLHPRSFLGSRPSPRVTTLRRPTERVFSWTTGPQSASPPQQEDSPGVPRYSQARSPARGHSSDRGPAPVFFRGRPPPGAPPRRTPTGRDLTWAPRPPPAPPSPLEDSPGVPRRSEPSALTPLRIAATRKAAASAACSGLRSPISPTGRLRHSPGPPRGPTHARPLPPASPHSLDPDRPGEGALSNSLSPAPPEREIQALGVHVTVRISGTYGTRHGYIDATKGNFNAAREGTTAGTKHSELPLQQQAETERESRTLEWRLMDEEVKNKSKTIRCCRPFLAGQHYLDMISNREIGLGSPEK</sequence>
<feature type="region of interest" description="Disordered" evidence="1">
    <location>
        <begin position="113"/>
        <end position="143"/>
    </location>
</feature>
<proteinExistence type="predicted"/>